<evidence type="ECO:0000259" key="2">
    <source>
        <dbReference type="PROSITE" id="PS51384"/>
    </source>
</evidence>
<dbReference type="AlphaFoldDB" id="A0A059EBB3"/>
<dbReference type="RefSeq" id="WP_035546888.1">
    <property type="nucleotide sequence ID" value="NZ_AWFH01000001.1"/>
</dbReference>
<dbReference type="InterPro" id="IPR017927">
    <property type="entry name" value="FAD-bd_FR_type"/>
</dbReference>
<evidence type="ECO:0000313" key="4">
    <source>
        <dbReference type="Proteomes" id="UP000024547"/>
    </source>
</evidence>
<dbReference type="EMBL" id="AWFH01000001">
    <property type="protein sequence ID" value="KCZ64913.1"/>
    <property type="molecule type" value="Genomic_DNA"/>
</dbReference>
<gene>
    <name evidence="3" type="ORF">HY36_00655</name>
</gene>
<evidence type="ECO:0000256" key="1">
    <source>
        <dbReference type="ARBA" id="ARBA00034078"/>
    </source>
</evidence>
<dbReference type="PATRIC" id="fig|1280948.3.peg.128"/>
<dbReference type="SUPFAM" id="SSF63380">
    <property type="entry name" value="Riboflavin synthase domain-like"/>
    <property type="match status" value="1"/>
</dbReference>
<comment type="cofactor">
    <cofactor evidence="1">
        <name>[2Fe-2S] cluster</name>
        <dbReference type="ChEBI" id="CHEBI:190135"/>
    </cofactor>
</comment>
<organism evidence="3 4">
    <name type="scientific">Hyphomonas atlantica</name>
    <dbReference type="NCBI Taxonomy" id="1280948"/>
    <lineage>
        <taxon>Bacteria</taxon>
        <taxon>Pseudomonadati</taxon>
        <taxon>Pseudomonadota</taxon>
        <taxon>Alphaproteobacteria</taxon>
        <taxon>Hyphomonadales</taxon>
        <taxon>Hyphomonadaceae</taxon>
        <taxon>Hyphomonas</taxon>
    </lineage>
</organism>
<dbReference type="PROSITE" id="PS51384">
    <property type="entry name" value="FAD_FR"/>
    <property type="match status" value="1"/>
</dbReference>
<dbReference type="Gene3D" id="3.40.50.80">
    <property type="entry name" value="Nucleotide-binding domain of ferredoxin-NADP reductase (FNR) module"/>
    <property type="match status" value="1"/>
</dbReference>
<dbReference type="eggNOG" id="COG1018">
    <property type="taxonomic scope" value="Bacteria"/>
</dbReference>
<comment type="caution">
    <text evidence="3">The sequence shown here is derived from an EMBL/GenBank/DDBJ whole genome shotgun (WGS) entry which is preliminary data.</text>
</comment>
<dbReference type="InterPro" id="IPR001709">
    <property type="entry name" value="Flavoprot_Pyr_Nucl_cyt_Rdtase"/>
</dbReference>
<name>A0A059EBB3_9PROT</name>
<feature type="domain" description="FAD-binding FR-type" evidence="2">
    <location>
        <begin position="1"/>
        <end position="101"/>
    </location>
</feature>
<dbReference type="Gene3D" id="2.40.30.10">
    <property type="entry name" value="Translation factors"/>
    <property type="match status" value="1"/>
</dbReference>
<protein>
    <recommendedName>
        <fullName evidence="2">FAD-binding FR-type domain-containing protein</fullName>
    </recommendedName>
</protein>
<dbReference type="InterPro" id="IPR050415">
    <property type="entry name" value="MRET"/>
</dbReference>
<dbReference type="PRINTS" id="PR00371">
    <property type="entry name" value="FPNCR"/>
</dbReference>
<dbReference type="PRINTS" id="PR00410">
    <property type="entry name" value="PHEHYDRXLASE"/>
</dbReference>
<dbReference type="PANTHER" id="PTHR47354:SF5">
    <property type="entry name" value="PROTEIN RFBI"/>
    <property type="match status" value="1"/>
</dbReference>
<dbReference type="InterPro" id="IPR039261">
    <property type="entry name" value="FNR_nucleotide-bd"/>
</dbReference>
<dbReference type="InterPro" id="IPR001433">
    <property type="entry name" value="OxRdtase_FAD/NAD-bd"/>
</dbReference>
<dbReference type="OrthoDB" id="9792185at2"/>
<dbReference type="Proteomes" id="UP000024547">
    <property type="component" value="Unassembled WGS sequence"/>
</dbReference>
<sequence>MPTSVKILHTEPVTHDVRRYRVEKPDGFQFEPGQATEIALDKDGWRDETRPFTFTALPDADTLEFTIKSYHDHDGVTHELWSMQAGDALLLDEAWGTITYKGPGVFIAGGAGVTPFIAILRKLAADGKLNGHTLIASHKAEKDIILREEFEAMDGLDCIWTVTGQDGSPLDRGKIDKGFLQHHVRDFDQQFYVCGPDKMIDDIKSTLKDLGADADGITFEE</sequence>
<keyword evidence="4" id="KW-1185">Reference proteome</keyword>
<dbReference type="InterPro" id="IPR017938">
    <property type="entry name" value="Riboflavin_synthase-like_b-brl"/>
</dbReference>
<dbReference type="Pfam" id="PF00175">
    <property type="entry name" value="NAD_binding_1"/>
    <property type="match status" value="1"/>
</dbReference>
<evidence type="ECO:0000313" key="3">
    <source>
        <dbReference type="EMBL" id="KCZ64913.1"/>
    </source>
</evidence>
<dbReference type="SUPFAM" id="SSF52343">
    <property type="entry name" value="Ferredoxin reductase-like, C-terminal NADP-linked domain"/>
    <property type="match status" value="1"/>
</dbReference>
<proteinExistence type="predicted"/>
<reference evidence="3 4" key="1">
    <citation type="journal article" date="2014" name="Antonie Van Leeuwenhoek">
        <title>Hyphomonas beringensis sp. nov. and Hyphomonas chukchiensis sp. nov., isolated from surface seawater of the Bering Sea and Chukchi Sea.</title>
        <authorList>
            <person name="Li C."/>
            <person name="Lai Q."/>
            <person name="Li G."/>
            <person name="Dong C."/>
            <person name="Wang J."/>
            <person name="Liao Y."/>
            <person name="Shao Z."/>
        </authorList>
    </citation>
    <scope>NUCLEOTIDE SEQUENCE [LARGE SCALE GENOMIC DNA]</scope>
    <source>
        <strain evidence="3 4">22II1-22F38</strain>
    </source>
</reference>
<accession>A0A059EBB3</accession>
<dbReference type="CDD" id="cd06196">
    <property type="entry name" value="FNR_like_1"/>
    <property type="match status" value="1"/>
</dbReference>
<dbReference type="GO" id="GO:0016491">
    <property type="term" value="F:oxidoreductase activity"/>
    <property type="evidence" value="ECO:0007669"/>
    <property type="project" value="InterPro"/>
</dbReference>
<dbReference type="STRING" id="1280948.HY36_00655"/>
<dbReference type="PANTHER" id="PTHR47354">
    <property type="entry name" value="NADH OXIDOREDUCTASE HCR"/>
    <property type="match status" value="1"/>
</dbReference>